<name>A0A8X7BXS8_9ARAC</name>
<dbReference type="AlphaFoldDB" id="A0A8X7BXS8"/>
<comment type="caution">
    <text evidence="1">The sequence shown here is derived from an EMBL/GenBank/DDBJ whole genome shotgun (WGS) entry which is preliminary data.</text>
</comment>
<dbReference type="Proteomes" id="UP000886998">
    <property type="component" value="Unassembled WGS sequence"/>
</dbReference>
<protein>
    <submittedName>
        <fullName evidence="1">Uncharacterized protein</fullName>
    </submittedName>
</protein>
<evidence type="ECO:0000313" key="2">
    <source>
        <dbReference type="Proteomes" id="UP000886998"/>
    </source>
</evidence>
<dbReference type="EMBL" id="BMAV01006136">
    <property type="protein sequence ID" value="GFY47835.1"/>
    <property type="molecule type" value="Genomic_DNA"/>
</dbReference>
<proteinExistence type="predicted"/>
<keyword evidence="2" id="KW-1185">Reference proteome</keyword>
<accession>A0A8X7BXS8</accession>
<sequence length="139" mass="15922">MPLKSDRILCSKLGNCCPIDLSLALLIFSPYYTTLRAMSYKAPLSEDIPSAFFFILLASRRLRGKRANDLEPLLWLSELFTFVGHPSPGPDMSWRTFALVSHFLLSGINYDLYLLLISEALCWGHKKVKEKRNLYFCGR</sequence>
<evidence type="ECO:0000313" key="1">
    <source>
        <dbReference type="EMBL" id="GFY47835.1"/>
    </source>
</evidence>
<gene>
    <name evidence="1" type="ORF">TNIN_363601</name>
</gene>
<organism evidence="1 2">
    <name type="scientific">Trichonephila inaurata madagascariensis</name>
    <dbReference type="NCBI Taxonomy" id="2747483"/>
    <lineage>
        <taxon>Eukaryota</taxon>
        <taxon>Metazoa</taxon>
        <taxon>Ecdysozoa</taxon>
        <taxon>Arthropoda</taxon>
        <taxon>Chelicerata</taxon>
        <taxon>Arachnida</taxon>
        <taxon>Araneae</taxon>
        <taxon>Araneomorphae</taxon>
        <taxon>Entelegynae</taxon>
        <taxon>Araneoidea</taxon>
        <taxon>Nephilidae</taxon>
        <taxon>Trichonephila</taxon>
        <taxon>Trichonephila inaurata</taxon>
    </lineage>
</organism>
<reference evidence="1" key="1">
    <citation type="submission" date="2020-08" db="EMBL/GenBank/DDBJ databases">
        <title>Multicomponent nature underlies the extraordinary mechanical properties of spider dragline silk.</title>
        <authorList>
            <person name="Kono N."/>
            <person name="Nakamura H."/>
            <person name="Mori M."/>
            <person name="Yoshida Y."/>
            <person name="Ohtoshi R."/>
            <person name="Malay A.D."/>
            <person name="Moran D.A.P."/>
            <person name="Tomita M."/>
            <person name="Numata K."/>
            <person name="Arakawa K."/>
        </authorList>
    </citation>
    <scope>NUCLEOTIDE SEQUENCE</scope>
</reference>